<protein>
    <recommendedName>
        <fullName evidence="2">Ubiquitin carboxyl-terminal hydrolase</fullName>
        <ecNumber evidence="2">3.4.19.12</ecNumber>
    </recommendedName>
</protein>
<keyword evidence="2" id="KW-0378">Hydrolase</keyword>
<dbReference type="STRING" id="1147741.A0A0R3S6Q2"/>
<dbReference type="GO" id="GO:0005829">
    <property type="term" value="C:cytosol"/>
    <property type="evidence" value="ECO:0007669"/>
    <property type="project" value="TreeGrafter"/>
</dbReference>
<evidence type="ECO:0000313" key="4">
    <source>
        <dbReference type="Proteomes" id="UP000050640"/>
    </source>
</evidence>
<comment type="catalytic activity">
    <reaction evidence="2">
        <text>Thiol-dependent hydrolysis of ester, thioester, amide, peptide and isopeptide bonds formed by the C-terminal Gly of ubiquitin (a 76-residue protein attached to proteins as an intracellular targeting signal).</text>
        <dbReference type="EC" id="3.4.19.12"/>
    </reaction>
</comment>
<keyword evidence="4" id="KW-1185">Reference proteome</keyword>
<keyword evidence="2" id="KW-0788">Thiol protease</keyword>
<dbReference type="GO" id="GO:0006508">
    <property type="term" value="P:proteolysis"/>
    <property type="evidence" value="ECO:0007669"/>
    <property type="project" value="UniProtKB-KW"/>
</dbReference>
<dbReference type="InterPro" id="IPR007518">
    <property type="entry name" value="MINDY"/>
</dbReference>
<keyword evidence="2" id="KW-0645">Protease</keyword>
<dbReference type="PANTHER" id="PTHR18063:SF6">
    <property type="entry name" value="UBIQUITIN CARBOXYL-TERMINAL HYDROLASE"/>
    <property type="match status" value="1"/>
</dbReference>
<dbReference type="GO" id="GO:0071944">
    <property type="term" value="C:cell periphery"/>
    <property type="evidence" value="ECO:0007669"/>
    <property type="project" value="TreeGrafter"/>
</dbReference>
<reference evidence="5" key="1">
    <citation type="submission" date="2017-02" db="UniProtKB">
        <authorList>
            <consortium name="WormBaseParasite"/>
        </authorList>
    </citation>
    <scope>IDENTIFICATION</scope>
</reference>
<feature type="domain" description="MINDY deubiquitinase" evidence="3">
    <location>
        <begin position="56"/>
        <end position="94"/>
    </location>
</feature>
<name>A0A0R3S6Q2_9BILA</name>
<dbReference type="Pfam" id="PF04424">
    <property type="entry name" value="MINDY_DUB"/>
    <property type="match status" value="2"/>
</dbReference>
<evidence type="ECO:0000256" key="2">
    <source>
        <dbReference type="RuleBase" id="RU367139"/>
    </source>
</evidence>
<organism evidence="4 5">
    <name type="scientific">Elaeophora elaphi</name>
    <dbReference type="NCBI Taxonomy" id="1147741"/>
    <lineage>
        <taxon>Eukaryota</taxon>
        <taxon>Metazoa</taxon>
        <taxon>Ecdysozoa</taxon>
        <taxon>Nematoda</taxon>
        <taxon>Chromadorea</taxon>
        <taxon>Rhabditida</taxon>
        <taxon>Spirurina</taxon>
        <taxon>Spiruromorpha</taxon>
        <taxon>Filarioidea</taxon>
        <taxon>Onchocercidae</taxon>
        <taxon>Elaeophora</taxon>
    </lineage>
</organism>
<dbReference type="InterPro" id="IPR033979">
    <property type="entry name" value="MINDY_domain"/>
</dbReference>
<evidence type="ECO:0000259" key="3">
    <source>
        <dbReference type="Pfam" id="PF04424"/>
    </source>
</evidence>
<dbReference type="Proteomes" id="UP000050640">
    <property type="component" value="Unplaced"/>
</dbReference>
<dbReference type="GO" id="GO:0016807">
    <property type="term" value="F:cysteine-type carboxypeptidase activity"/>
    <property type="evidence" value="ECO:0007669"/>
    <property type="project" value="TreeGrafter"/>
</dbReference>
<dbReference type="GO" id="GO:0140934">
    <property type="term" value="F:histone deubiquitinase activity"/>
    <property type="evidence" value="ECO:0007669"/>
    <property type="project" value="UniProtKB-UniRule"/>
</dbReference>
<comment type="similarity">
    <text evidence="1 2">Belongs to the MINDY deubiquitinase family. FAM63 subfamily.</text>
</comment>
<comment type="function">
    <text evidence="2">Hydrolase that can specifically remove 'Lys-48'-linked conjugated ubiquitin from proteins. Has exodeubiquitinase activity and has a preference for long polyubiquitin chains. May play a regulatory role at the level of protein turnover.</text>
</comment>
<evidence type="ECO:0000256" key="1">
    <source>
        <dbReference type="ARBA" id="ARBA00006616"/>
    </source>
</evidence>
<dbReference type="WBParaSite" id="EEL_0001047401-mRNA-1">
    <property type="protein sequence ID" value="EEL_0001047401-mRNA-1"/>
    <property type="gene ID" value="EEL_0001047401"/>
</dbReference>
<dbReference type="GO" id="GO:0071108">
    <property type="term" value="P:protein K48-linked deubiquitination"/>
    <property type="evidence" value="ECO:0007669"/>
    <property type="project" value="TreeGrafter"/>
</dbReference>
<dbReference type="AlphaFoldDB" id="A0A0R3S6Q2"/>
<dbReference type="PANTHER" id="PTHR18063">
    <property type="entry name" value="NF-E2 INDUCIBLE PROTEIN"/>
    <property type="match status" value="1"/>
</dbReference>
<evidence type="ECO:0000313" key="5">
    <source>
        <dbReference type="WBParaSite" id="EEL_0001047401-mRNA-1"/>
    </source>
</evidence>
<dbReference type="GO" id="GO:0036435">
    <property type="term" value="F:K48-linked polyubiquitin modification-dependent protein binding"/>
    <property type="evidence" value="ECO:0007669"/>
    <property type="project" value="UniProtKB-UniRule"/>
</dbReference>
<dbReference type="GO" id="GO:1990380">
    <property type="term" value="F:K48-linked deubiquitinase activity"/>
    <property type="evidence" value="ECO:0007669"/>
    <property type="project" value="UniProtKB-UniRule"/>
</dbReference>
<dbReference type="EC" id="3.4.19.12" evidence="2"/>
<feature type="domain" description="MINDY deubiquitinase" evidence="3">
    <location>
        <begin position="135"/>
        <end position="344"/>
    </location>
</feature>
<dbReference type="GO" id="GO:0004843">
    <property type="term" value="F:cysteine-type deubiquitinase activity"/>
    <property type="evidence" value="ECO:0007669"/>
    <property type="project" value="UniProtKB-UniRule"/>
</dbReference>
<proteinExistence type="inferred from homology"/>
<sequence>MGIPCERCGRKSVAYLCPYCLTSLVPKDIADVYSMANKNESGSETGEQSVGNESCVYYIKWVDVEGVEYAVVMQNENGPCPLLAVINVLLLRGRDIYNDIKIMIFYSFYKICNFSGSCIRYSDWLKFYLHFRIFTGQITLPCGSTEVSEKKLLQFVADCILRLKPKDIDEAELPNYEQNVSDVLTLIPSLPKGLDVNIHFTGVRKFEYTSACALFDILNIPLVHGWIIDQTDQELLKVVDGLSYNRVVEKIVSANNESENYMLRKFLDSSASQLTTQGIAELLSNLNDGEIAVLFRNNHFQTLAKQKDALYVLVTDMGFLGESAVVWETLDCIDGNSTFVNSVFSTSHKLSILADESADYLLALSIQEAEKESIQNRSTHMSGINLSAEECDVQHEVPPRVRALPSSTQAVRSSKNYNVRSF</sequence>
<accession>A0A0R3S6Q2</accession>
<keyword evidence="2" id="KW-0833">Ubl conjugation pathway</keyword>